<protein>
    <submittedName>
        <fullName evidence="2">Uncharacterized protein</fullName>
    </submittedName>
</protein>
<dbReference type="AlphaFoldDB" id="A0AAV1J8U7"/>
<accession>A0AAV1J8U7</accession>
<organism evidence="2 3">
    <name type="scientific">Leptosia nina</name>
    <dbReference type="NCBI Taxonomy" id="320188"/>
    <lineage>
        <taxon>Eukaryota</taxon>
        <taxon>Metazoa</taxon>
        <taxon>Ecdysozoa</taxon>
        <taxon>Arthropoda</taxon>
        <taxon>Hexapoda</taxon>
        <taxon>Insecta</taxon>
        <taxon>Pterygota</taxon>
        <taxon>Neoptera</taxon>
        <taxon>Endopterygota</taxon>
        <taxon>Lepidoptera</taxon>
        <taxon>Glossata</taxon>
        <taxon>Ditrysia</taxon>
        <taxon>Papilionoidea</taxon>
        <taxon>Pieridae</taxon>
        <taxon>Pierinae</taxon>
        <taxon>Leptosia</taxon>
    </lineage>
</organism>
<feature type="compositionally biased region" description="Polar residues" evidence="1">
    <location>
        <begin position="45"/>
        <end position="55"/>
    </location>
</feature>
<sequence>MRCGSRTEEQNGGKSTLPKWRRPNVNKRSSGKNVTSRNRTMRSHAATTTTPNGRASTCICTCRIIDSDLPPGADPMPPRAWDQTDTYKDNSGSVQYYYNYDYKDTNDAPCDLSNWRYDKGQKSDNVDSDDVNSDEPINFAYYHF</sequence>
<feature type="compositionally biased region" description="Polar residues" evidence="1">
    <location>
        <begin position="26"/>
        <end position="38"/>
    </location>
</feature>
<dbReference type="EMBL" id="CAVLEF010000007">
    <property type="protein sequence ID" value="CAK1545790.1"/>
    <property type="molecule type" value="Genomic_DNA"/>
</dbReference>
<proteinExistence type="predicted"/>
<reference evidence="2 3" key="1">
    <citation type="submission" date="2023-11" db="EMBL/GenBank/DDBJ databases">
        <authorList>
            <person name="Okamura Y."/>
        </authorList>
    </citation>
    <scope>NUCLEOTIDE SEQUENCE [LARGE SCALE GENOMIC DNA]</scope>
</reference>
<feature type="region of interest" description="Disordered" evidence="1">
    <location>
        <begin position="1"/>
        <end position="55"/>
    </location>
</feature>
<evidence type="ECO:0000313" key="2">
    <source>
        <dbReference type="EMBL" id="CAK1545790.1"/>
    </source>
</evidence>
<evidence type="ECO:0000256" key="1">
    <source>
        <dbReference type="SAM" id="MobiDB-lite"/>
    </source>
</evidence>
<feature type="compositionally biased region" description="Basic and acidic residues" evidence="1">
    <location>
        <begin position="1"/>
        <end position="11"/>
    </location>
</feature>
<name>A0AAV1J8U7_9NEOP</name>
<dbReference type="Proteomes" id="UP001497472">
    <property type="component" value="Unassembled WGS sequence"/>
</dbReference>
<evidence type="ECO:0000313" key="3">
    <source>
        <dbReference type="Proteomes" id="UP001497472"/>
    </source>
</evidence>
<keyword evidence="3" id="KW-1185">Reference proteome</keyword>
<gene>
    <name evidence="2" type="ORF">LNINA_LOCUS5407</name>
</gene>
<comment type="caution">
    <text evidence="2">The sequence shown here is derived from an EMBL/GenBank/DDBJ whole genome shotgun (WGS) entry which is preliminary data.</text>
</comment>